<keyword evidence="5" id="KW-0378">Hydrolase</keyword>
<evidence type="ECO:0000256" key="7">
    <source>
        <dbReference type="SAM" id="Phobius"/>
    </source>
</evidence>
<reference evidence="9 10" key="1">
    <citation type="journal article" date="2018" name="Front. Microbiol.">
        <title>Description and Comparative Genomics of Macrococcus caseolyticus subsp. hominis subsp. nov., Macrococcus goetzii sp. nov., Macrococcus epidermidis sp. nov., and Macrococcus bohemicus sp. nov., Novel Macrococci From Human Clinical Material With Virulence Potential and Suspected Uptake of Foreign DNA by Natural Transformation.</title>
        <authorList>
            <person name="Maslanova I."/>
            <person name="Wertheimer Z."/>
            <person name="Sedlacek I."/>
            <person name="Svec P."/>
            <person name="Indrakova A."/>
            <person name="Kovarovic V."/>
            <person name="Schumann P."/>
            <person name="Sproer C."/>
            <person name="Kralova S."/>
            <person name="Sedo O."/>
            <person name="Kristofova L."/>
            <person name="Vrbovska V."/>
            <person name="Fuzik T."/>
            <person name="Petras P."/>
            <person name="Zdrahal Z."/>
            <person name="Ruzickova V."/>
            <person name="Doskar J."/>
            <person name="Pantucek R."/>
        </authorList>
    </citation>
    <scope>NUCLEOTIDE SEQUENCE [LARGE SCALE GENOMIC DNA]</scope>
    <source>
        <strain evidence="9 10">01/688</strain>
    </source>
</reference>
<protein>
    <recommendedName>
        <fullName evidence="3">Serine protease HtrA-like</fullName>
    </recommendedName>
</protein>
<keyword evidence="7" id="KW-0472">Membrane</keyword>
<comment type="caution">
    <text evidence="9">The sequence shown here is derived from an EMBL/GenBank/DDBJ whole genome shotgun (WGS) entry which is preliminary data.</text>
</comment>
<dbReference type="GO" id="GO:0012505">
    <property type="term" value="C:endomembrane system"/>
    <property type="evidence" value="ECO:0007669"/>
    <property type="project" value="UniProtKB-SubCell"/>
</dbReference>
<comment type="subcellular location">
    <subcellularLocation>
        <location evidence="1">Cell membrane</location>
        <topology evidence="1">Single-pass membrane protein</topology>
    </subcellularLocation>
</comment>
<evidence type="ECO:0000256" key="1">
    <source>
        <dbReference type="ARBA" id="ARBA00004162"/>
    </source>
</evidence>
<evidence type="ECO:0000313" key="9">
    <source>
        <dbReference type="EMBL" id="RAK47098.1"/>
    </source>
</evidence>
<evidence type="ECO:0000256" key="4">
    <source>
        <dbReference type="ARBA" id="ARBA00022670"/>
    </source>
</evidence>
<evidence type="ECO:0000313" key="10">
    <source>
        <dbReference type="Proteomes" id="UP000249808"/>
    </source>
</evidence>
<evidence type="ECO:0000256" key="3">
    <source>
        <dbReference type="ARBA" id="ARBA00021768"/>
    </source>
</evidence>
<dbReference type="Gene3D" id="2.30.42.10">
    <property type="match status" value="1"/>
</dbReference>
<dbReference type="InterPro" id="IPR043504">
    <property type="entry name" value="Peptidase_S1_PA_chymotrypsin"/>
</dbReference>
<accession>A0A328A118</accession>
<dbReference type="RefSeq" id="WP_111715486.1">
    <property type="nucleotide sequence ID" value="NZ_JBHSSR010000001.1"/>
</dbReference>
<comment type="similarity">
    <text evidence="2">Belongs to the peptidase S1C family.</text>
</comment>
<dbReference type="Gene3D" id="2.40.10.10">
    <property type="entry name" value="Trypsin-like serine proteases"/>
    <property type="match status" value="2"/>
</dbReference>
<dbReference type="Pfam" id="PF13180">
    <property type="entry name" value="PDZ_2"/>
    <property type="match status" value="1"/>
</dbReference>
<dbReference type="EMBL" id="PZJH01000001">
    <property type="protein sequence ID" value="RAK47098.1"/>
    <property type="molecule type" value="Genomic_DNA"/>
</dbReference>
<feature type="transmembrane region" description="Helical" evidence="7">
    <location>
        <begin position="45"/>
        <end position="65"/>
    </location>
</feature>
<dbReference type="SUPFAM" id="SSF50156">
    <property type="entry name" value="PDZ domain-like"/>
    <property type="match status" value="1"/>
</dbReference>
<dbReference type="AlphaFoldDB" id="A0A328A118"/>
<dbReference type="Proteomes" id="UP000249808">
    <property type="component" value="Unassembled WGS sequence"/>
</dbReference>
<dbReference type="PANTHER" id="PTHR43343:SF3">
    <property type="entry name" value="PROTEASE DO-LIKE 8, CHLOROPLASTIC"/>
    <property type="match status" value="1"/>
</dbReference>
<dbReference type="PANTHER" id="PTHR43343">
    <property type="entry name" value="PEPTIDASE S12"/>
    <property type="match status" value="1"/>
</dbReference>
<dbReference type="FunFam" id="2.40.10.10:FF:000001">
    <property type="entry name" value="Periplasmic serine protease DegS"/>
    <property type="match status" value="1"/>
</dbReference>
<evidence type="ECO:0000256" key="2">
    <source>
        <dbReference type="ARBA" id="ARBA00010541"/>
    </source>
</evidence>
<keyword evidence="10" id="KW-1185">Reference proteome</keyword>
<dbReference type="GO" id="GO:0006508">
    <property type="term" value="P:proteolysis"/>
    <property type="evidence" value="ECO:0007669"/>
    <property type="project" value="UniProtKB-KW"/>
</dbReference>
<dbReference type="InterPro" id="IPR051201">
    <property type="entry name" value="Chloro_Bact_Ser_Proteases"/>
</dbReference>
<evidence type="ECO:0000256" key="5">
    <source>
        <dbReference type="ARBA" id="ARBA00022801"/>
    </source>
</evidence>
<keyword evidence="7" id="KW-1133">Transmembrane helix</keyword>
<organism evidence="9 10">
    <name type="scientific">Macrococcus epidermidis</name>
    <dbReference type="NCBI Taxonomy" id="1902580"/>
    <lineage>
        <taxon>Bacteria</taxon>
        <taxon>Bacillati</taxon>
        <taxon>Bacillota</taxon>
        <taxon>Bacilli</taxon>
        <taxon>Bacillales</taxon>
        <taxon>Staphylococcaceae</taxon>
        <taxon>Macrococcus</taxon>
    </lineage>
</organism>
<dbReference type="GO" id="GO:0004252">
    <property type="term" value="F:serine-type endopeptidase activity"/>
    <property type="evidence" value="ECO:0007669"/>
    <property type="project" value="InterPro"/>
</dbReference>
<dbReference type="InterPro" id="IPR009003">
    <property type="entry name" value="Peptidase_S1_PA"/>
</dbReference>
<dbReference type="InterPro" id="IPR001478">
    <property type="entry name" value="PDZ"/>
</dbReference>
<evidence type="ECO:0000256" key="6">
    <source>
        <dbReference type="ARBA" id="ARBA00022825"/>
    </source>
</evidence>
<dbReference type="SUPFAM" id="SSF50494">
    <property type="entry name" value="Trypsin-like serine proteases"/>
    <property type="match status" value="1"/>
</dbReference>
<sequence>MDRYNQHDNEERIIHNNESYDANESVQYVRNDEARTHRKHNGPGFFKLLLAAVLGSGLTLGATHLPDIVSPGTTSNPNATPIQVDQKTAGNNTELADMLEQVSPAVVGVINMQQANSSIFDILRGDSGSSEETPAGTGSGVIYQTTDNEAYIVTNNHVVEGAKDLKVRLSTGETVDGTLIGTDALTDIAVLKISGQYNIKPIPFADSSKIRIGDTVYAIGNPLGVELSGSVTEGIISAKERTMKVDTSAGESSVKAIQTDAAINPGNSGGALINNQGQLIGINTLKISADTVEGLGFAIPSNDTKVIIDQLVKDGKVVRPFMGLALVSIENVPANYLEEMKVSANTGALVASTDEKAGKVFKEGDVITQIEGQDVKTDGDVRNYIYKNKKAGDKVKFTIIRDGNEKEVELTLRSTEDK</sequence>
<dbReference type="PRINTS" id="PR00834">
    <property type="entry name" value="PROTEASES2C"/>
</dbReference>
<proteinExistence type="inferred from homology"/>
<evidence type="ECO:0000259" key="8">
    <source>
        <dbReference type="Pfam" id="PF13180"/>
    </source>
</evidence>
<keyword evidence="6" id="KW-0720">Serine protease</keyword>
<keyword evidence="7" id="KW-0812">Transmembrane</keyword>
<feature type="domain" description="PDZ" evidence="8">
    <location>
        <begin position="321"/>
        <end position="412"/>
    </location>
</feature>
<dbReference type="InterPro" id="IPR001940">
    <property type="entry name" value="Peptidase_S1C"/>
</dbReference>
<dbReference type="InterPro" id="IPR036034">
    <property type="entry name" value="PDZ_sf"/>
</dbReference>
<dbReference type="Pfam" id="PF13365">
    <property type="entry name" value="Trypsin_2"/>
    <property type="match status" value="1"/>
</dbReference>
<keyword evidence="4 9" id="KW-0645">Protease</keyword>
<gene>
    <name evidence="9" type="ORF">BHU61_06445</name>
</gene>
<name>A0A328A118_9STAP</name>